<dbReference type="InParanoid" id="A0A6I8P7R5"/>
<dbReference type="GO" id="GO:0016651">
    <property type="term" value="F:oxidoreductase activity, acting on NAD(P)H"/>
    <property type="evidence" value="ECO:0000318"/>
    <property type="project" value="GO_Central"/>
</dbReference>
<dbReference type="GO" id="GO:0005576">
    <property type="term" value="C:extracellular region"/>
    <property type="evidence" value="ECO:0000318"/>
    <property type="project" value="GO_Central"/>
</dbReference>
<dbReference type="OMA" id="CENGTSH"/>
<dbReference type="PANTHER" id="PTHR23357:SF1">
    <property type="entry name" value="RENALASE"/>
    <property type="match status" value="1"/>
</dbReference>
<organism evidence="1 2">
    <name type="scientific">Ornithorhynchus anatinus</name>
    <name type="common">Duckbill platypus</name>
    <dbReference type="NCBI Taxonomy" id="9258"/>
    <lineage>
        <taxon>Eukaryota</taxon>
        <taxon>Metazoa</taxon>
        <taxon>Chordata</taxon>
        <taxon>Craniata</taxon>
        <taxon>Vertebrata</taxon>
        <taxon>Euteleostomi</taxon>
        <taxon>Mammalia</taxon>
        <taxon>Monotremata</taxon>
        <taxon>Ornithorhynchidae</taxon>
        <taxon>Ornithorhynchus</taxon>
    </lineage>
</organism>
<dbReference type="SUPFAM" id="SSF51905">
    <property type="entry name" value="FAD/NAD(P)-binding domain"/>
    <property type="match status" value="1"/>
</dbReference>
<dbReference type="Gene3D" id="3.90.660.10">
    <property type="match status" value="1"/>
</dbReference>
<dbReference type="InterPro" id="IPR036188">
    <property type="entry name" value="FAD/NAD-bd_sf"/>
</dbReference>
<dbReference type="InterPro" id="IPR040174">
    <property type="entry name" value="RNLS"/>
</dbReference>
<dbReference type="AlphaFoldDB" id="A0A6I8P7R5"/>
<keyword evidence="2" id="KW-1185">Reference proteome</keyword>
<sequence length="178" mass="19846">LFQLTLNNRLRAGALCGPKIACQRRSCSPPGFFPKKSVQSGGRMAASRSPYNSRCMADLGAQYLTLTPQYAERHRSFYDELLANGVLKPLTSTIEGMVVKEGECNFVAPQGVSSVVNYFLRASVGVVVFYEHRVTKIFLRSGKWEVHREMRPVEEFDIVILTIPVPQIIRLQAPPGTT</sequence>
<name>A0A6I8P7R5_ORNAN</name>
<accession>A0A6I8P7R5</accession>
<dbReference type="GeneTree" id="ENSGT00390000016052"/>
<dbReference type="Bgee" id="ENSOANG00000041701">
    <property type="expression patterns" value="Expressed in liver and 8 other cell types or tissues"/>
</dbReference>
<dbReference type="Proteomes" id="UP000002279">
    <property type="component" value="Chromosome 3"/>
</dbReference>
<evidence type="ECO:0000313" key="2">
    <source>
        <dbReference type="Proteomes" id="UP000002279"/>
    </source>
</evidence>
<reference evidence="1 2" key="1">
    <citation type="journal article" date="2008" name="Nature">
        <title>Genome analysis of the platypus reveals unique signatures of evolution.</title>
        <authorList>
            <person name="Warren W.C."/>
            <person name="Hillier L.W."/>
            <person name="Marshall Graves J.A."/>
            <person name="Birney E."/>
            <person name="Ponting C.P."/>
            <person name="Grutzner F."/>
            <person name="Belov K."/>
            <person name="Miller W."/>
            <person name="Clarke L."/>
            <person name="Chinwalla A.T."/>
            <person name="Yang S.P."/>
            <person name="Heger A."/>
            <person name="Locke D.P."/>
            <person name="Miethke P."/>
            <person name="Waters P.D."/>
            <person name="Veyrunes F."/>
            <person name="Fulton L."/>
            <person name="Fulton B."/>
            <person name="Graves T."/>
            <person name="Wallis J."/>
            <person name="Puente X.S."/>
            <person name="Lopez-Otin C."/>
            <person name="Ordonez G.R."/>
            <person name="Eichler E.E."/>
            <person name="Chen L."/>
            <person name="Cheng Z."/>
            <person name="Deakin J.E."/>
            <person name="Alsop A."/>
            <person name="Thompson K."/>
            <person name="Kirby P."/>
            <person name="Papenfuss A.T."/>
            <person name="Wakefield M.J."/>
            <person name="Olender T."/>
            <person name="Lancet D."/>
            <person name="Huttley G.A."/>
            <person name="Smit A.F."/>
            <person name="Pask A."/>
            <person name="Temple-Smith P."/>
            <person name="Batzer M.A."/>
            <person name="Walker J.A."/>
            <person name="Konkel M.K."/>
            <person name="Harris R.S."/>
            <person name="Whittington C.M."/>
            <person name="Wong E.S."/>
            <person name="Gemmell N.J."/>
            <person name="Buschiazzo E."/>
            <person name="Vargas Jentzsch I.M."/>
            <person name="Merkel A."/>
            <person name="Schmitz J."/>
            <person name="Zemann A."/>
            <person name="Churakov G."/>
            <person name="Kriegs J.O."/>
            <person name="Brosius J."/>
            <person name="Murchison E.P."/>
            <person name="Sachidanandam R."/>
            <person name="Smith C."/>
            <person name="Hannon G.J."/>
            <person name="Tsend-Ayush E."/>
            <person name="McMillan D."/>
            <person name="Attenborough R."/>
            <person name="Rens W."/>
            <person name="Ferguson-Smith M."/>
            <person name="Lefevre C.M."/>
            <person name="Sharp J.A."/>
            <person name="Nicholas K.R."/>
            <person name="Ray D.A."/>
            <person name="Kube M."/>
            <person name="Reinhardt R."/>
            <person name="Pringle T.H."/>
            <person name="Taylor J."/>
            <person name="Jones R.C."/>
            <person name="Nixon B."/>
            <person name="Dacheux J.L."/>
            <person name="Niwa H."/>
            <person name="Sekita Y."/>
            <person name="Huang X."/>
            <person name="Stark A."/>
            <person name="Kheradpour P."/>
            <person name="Kellis M."/>
            <person name="Flicek P."/>
            <person name="Chen Y."/>
            <person name="Webber C."/>
            <person name="Hardison R."/>
            <person name="Nelson J."/>
            <person name="Hallsworth-Pepin K."/>
            <person name="Delehaunty K."/>
            <person name="Markovic C."/>
            <person name="Minx P."/>
            <person name="Feng Y."/>
            <person name="Kremitzki C."/>
            <person name="Mitreva M."/>
            <person name="Glasscock J."/>
            <person name="Wylie T."/>
            <person name="Wohldmann P."/>
            <person name="Thiru P."/>
            <person name="Nhan M.N."/>
            <person name="Pohl C.S."/>
            <person name="Smith S.M."/>
            <person name="Hou S."/>
            <person name="Nefedov M."/>
            <person name="de Jong P.J."/>
            <person name="Renfree M.B."/>
            <person name="Mardis E.R."/>
            <person name="Wilson R.K."/>
        </authorList>
    </citation>
    <scope>NUCLEOTIDE SEQUENCE [LARGE SCALE GENOMIC DNA]</scope>
    <source>
        <strain evidence="1 2">Glennie</strain>
    </source>
</reference>
<proteinExistence type="predicted"/>
<dbReference type="PANTHER" id="PTHR23357">
    <property type="entry name" value="RENALASE"/>
    <property type="match status" value="1"/>
</dbReference>
<reference evidence="1" key="3">
    <citation type="submission" date="2025-09" db="UniProtKB">
        <authorList>
            <consortium name="Ensembl"/>
        </authorList>
    </citation>
    <scope>IDENTIFICATION</scope>
    <source>
        <strain evidence="1">Glennie</strain>
    </source>
</reference>
<protein>
    <recommendedName>
        <fullName evidence="3">Amine oxidase domain-containing protein</fullName>
    </recommendedName>
</protein>
<dbReference type="Ensembl" id="ENSOANT00000059621.1">
    <property type="protein sequence ID" value="ENSOANP00000049954.1"/>
    <property type="gene ID" value="ENSOANG00000041701.1"/>
</dbReference>
<evidence type="ECO:0008006" key="3">
    <source>
        <dbReference type="Google" id="ProtNLM"/>
    </source>
</evidence>
<evidence type="ECO:0000313" key="1">
    <source>
        <dbReference type="Ensembl" id="ENSOANP00000049954.1"/>
    </source>
</evidence>
<reference evidence="1" key="2">
    <citation type="submission" date="2025-08" db="UniProtKB">
        <authorList>
            <consortium name="Ensembl"/>
        </authorList>
    </citation>
    <scope>IDENTIFICATION</scope>
    <source>
        <strain evidence="1">Glennie</strain>
    </source>
</reference>